<evidence type="ECO:0000256" key="12">
    <source>
        <dbReference type="ARBA" id="ARBA00023180"/>
    </source>
</evidence>
<feature type="binding site" evidence="15">
    <location>
        <position position="197"/>
    </location>
    <ligand>
        <name>Ca(2+)</name>
        <dbReference type="ChEBI" id="CHEBI:29108"/>
        <label>2</label>
    </ligand>
</feature>
<evidence type="ECO:0000256" key="14">
    <source>
        <dbReference type="PIRSR" id="PIRSR600823-2"/>
    </source>
</evidence>
<feature type="site" description="Transition state stabilizer" evidence="16">
    <location>
        <position position="64"/>
    </location>
</feature>
<evidence type="ECO:0000313" key="20">
    <source>
        <dbReference type="Proteomes" id="UP000515121"/>
    </source>
</evidence>
<feature type="binding site" evidence="15">
    <location>
        <position position="244"/>
    </location>
    <ligand>
        <name>Ca(2+)</name>
        <dbReference type="ChEBI" id="CHEBI:29108"/>
        <label>2</label>
    </ligand>
</feature>
<evidence type="ECO:0000256" key="5">
    <source>
        <dbReference type="ARBA" id="ARBA00022559"/>
    </source>
</evidence>
<feature type="domain" description="Plant heme peroxidase family profile" evidence="19">
    <location>
        <begin position="27"/>
        <end position="323"/>
    </location>
</feature>
<feature type="binding site" evidence="15">
    <location>
        <position position="76"/>
    </location>
    <ligand>
        <name>Ca(2+)</name>
        <dbReference type="ChEBI" id="CHEBI:29108"/>
        <label>1</label>
    </ligand>
</feature>
<dbReference type="EC" id="1.11.1.7" evidence="4 18"/>
<evidence type="ECO:0000256" key="7">
    <source>
        <dbReference type="ARBA" id="ARBA00022723"/>
    </source>
</evidence>
<keyword evidence="8 15" id="KW-0106">Calcium</keyword>
<dbReference type="Gene3D" id="1.10.520.10">
    <property type="match status" value="1"/>
</dbReference>
<evidence type="ECO:0000256" key="6">
    <source>
        <dbReference type="ARBA" id="ARBA00022617"/>
    </source>
</evidence>
<dbReference type="Proteomes" id="UP000515121">
    <property type="component" value="Unplaced"/>
</dbReference>
<dbReference type="Pfam" id="PF00141">
    <property type="entry name" value="peroxidase"/>
    <property type="match status" value="1"/>
</dbReference>
<evidence type="ECO:0000256" key="18">
    <source>
        <dbReference type="RuleBase" id="RU362060"/>
    </source>
</evidence>
<accession>A0A6P5XSW3</accession>
<feature type="binding site" description="axial binding residue" evidence="15">
    <location>
        <position position="196"/>
    </location>
    <ligand>
        <name>heme b</name>
        <dbReference type="ChEBI" id="CHEBI:60344"/>
    </ligand>
    <ligandPart>
        <name>Fe</name>
        <dbReference type="ChEBI" id="CHEBI:18248"/>
    </ligandPart>
</feature>
<evidence type="ECO:0000259" key="19">
    <source>
        <dbReference type="PROSITE" id="PS50873"/>
    </source>
</evidence>
<dbReference type="PROSITE" id="PS00436">
    <property type="entry name" value="PEROXIDASE_2"/>
    <property type="match status" value="1"/>
</dbReference>
<feature type="disulfide bond" evidence="17">
    <location>
        <begin position="70"/>
        <end position="75"/>
    </location>
</feature>
<evidence type="ECO:0000256" key="2">
    <source>
        <dbReference type="ARBA" id="ARBA00002322"/>
    </source>
</evidence>
<feature type="binding site" evidence="15">
    <location>
        <position position="90"/>
    </location>
    <ligand>
        <name>Ca(2+)</name>
        <dbReference type="ChEBI" id="CHEBI:29108"/>
        <label>1</label>
    </ligand>
</feature>
<feature type="active site" description="Proton acceptor" evidence="13">
    <location>
        <position position="68"/>
    </location>
</feature>
<feature type="binding site" evidence="15">
    <location>
        <position position="72"/>
    </location>
    <ligand>
        <name>Ca(2+)</name>
        <dbReference type="ChEBI" id="CHEBI:29108"/>
        <label>1</label>
    </ligand>
</feature>
<dbReference type="Gene3D" id="1.10.420.10">
    <property type="entry name" value="Peroxidase, domain 2"/>
    <property type="match status" value="1"/>
</dbReference>
<dbReference type="InterPro" id="IPR010255">
    <property type="entry name" value="Haem_peroxidase_sf"/>
</dbReference>
<dbReference type="PRINTS" id="PR00458">
    <property type="entry name" value="PEROXIDASE"/>
</dbReference>
<evidence type="ECO:0000313" key="21">
    <source>
        <dbReference type="RefSeq" id="XP_022730941.1"/>
    </source>
</evidence>
<dbReference type="PRINTS" id="PR00461">
    <property type="entry name" value="PLPEROXIDASE"/>
</dbReference>
<dbReference type="KEGG" id="dzi:111285653"/>
<dbReference type="FunFam" id="1.10.520.10:FF:000009">
    <property type="entry name" value="Peroxidase"/>
    <property type="match status" value="1"/>
</dbReference>
<evidence type="ECO:0000256" key="15">
    <source>
        <dbReference type="PIRSR" id="PIRSR600823-3"/>
    </source>
</evidence>
<gene>
    <name evidence="21" type="primary">LOC111285653</name>
</gene>
<comment type="similarity">
    <text evidence="3">Belongs to the peroxidase family. Ascorbate peroxidase subfamily.</text>
</comment>
<dbReference type="InterPro" id="IPR019794">
    <property type="entry name" value="Peroxidases_AS"/>
</dbReference>
<keyword evidence="20" id="KW-1185">Reference proteome</keyword>
<feature type="binding site" evidence="14">
    <location>
        <position position="166"/>
    </location>
    <ligand>
        <name>substrate</name>
    </ligand>
</feature>
<evidence type="ECO:0000256" key="9">
    <source>
        <dbReference type="ARBA" id="ARBA00023002"/>
    </source>
</evidence>
<keyword evidence="12" id="KW-0325">Glycoprotein</keyword>
<dbReference type="FunFam" id="1.10.420.10:FF:000001">
    <property type="entry name" value="Peroxidase"/>
    <property type="match status" value="1"/>
</dbReference>
<reference evidence="21" key="1">
    <citation type="submission" date="2025-08" db="UniProtKB">
        <authorList>
            <consortium name="RefSeq"/>
        </authorList>
    </citation>
    <scope>IDENTIFICATION</scope>
    <source>
        <tissue evidence="21">Fruit stalk</tissue>
    </source>
</reference>
<feature type="disulfide bond" evidence="17">
    <location>
        <begin position="203"/>
        <end position="228"/>
    </location>
</feature>
<dbReference type="AlphaFoldDB" id="A0A6P5XSW3"/>
<comment type="cofactor">
    <cofactor evidence="15 18">
        <name>heme b</name>
        <dbReference type="ChEBI" id="CHEBI:60344"/>
    </cofactor>
    <text evidence="15 18">Binds 1 heme b (iron(II)-protoporphyrin IX) group per subunit.</text>
</comment>
<comment type="cofactor">
    <cofactor evidence="15 18">
        <name>Ca(2+)</name>
        <dbReference type="ChEBI" id="CHEBI:29108"/>
    </cofactor>
    <text evidence="15 18">Binds 2 calcium ions per subunit.</text>
</comment>
<keyword evidence="10 15" id="KW-0408">Iron</keyword>
<organism evidence="20 21">
    <name type="scientific">Durio zibethinus</name>
    <name type="common">Durian</name>
    <dbReference type="NCBI Taxonomy" id="66656"/>
    <lineage>
        <taxon>Eukaryota</taxon>
        <taxon>Viridiplantae</taxon>
        <taxon>Streptophyta</taxon>
        <taxon>Embryophyta</taxon>
        <taxon>Tracheophyta</taxon>
        <taxon>Spermatophyta</taxon>
        <taxon>Magnoliopsida</taxon>
        <taxon>eudicotyledons</taxon>
        <taxon>Gunneridae</taxon>
        <taxon>Pentapetalae</taxon>
        <taxon>rosids</taxon>
        <taxon>malvids</taxon>
        <taxon>Malvales</taxon>
        <taxon>Malvaceae</taxon>
        <taxon>Helicteroideae</taxon>
        <taxon>Durio</taxon>
    </lineage>
</organism>
<keyword evidence="11 17" id="KW-1015">Disulfide bond</keyword>
<comment type="subcellular location">
    <subcellularLocation>
        <location evidence="18">Secreted</location>
    </subcellularLocation>
</comment>
<evidence type="ECO:0000256" key="1">
    <source>
        <dbReference type="ARBA" id="ARBA00000189"/>
    </source>
</evidence>
<evidence type="ECO:0000256" key="3">
    <source>
        <dbReference type="ARBA" id="ARBA00006873"/>
    </source>
</evidence>
<dbReference type="PROSITE" id="PS50873">
    <property type="entry name" value="PEROXIDASE_4"/>
    <property type="match status" value="1"/>
</dbReference>
<protein>
    <recommendedName>
        <fullName evidence="4 18">Peroxidase</fullName>
        <ecNumber evidence="4 18">1.11.1.7</ecNumber>
    </recommendedName>
</protein>
<name>A0A6P5XSW3_DURZI</name>
<sequence length="323" mass="35003">MAGFNFLLVCKLAAIVATFVPIHAQAQLSPNFYDQLCPAALPTIRDVTSQAVLQQPRIAPALLRLHFHDCFVQGCDGSILLDDTPGFTGEKTALPNLNSVRGFDVVDRIKTAVNAACGGNVVSCADILAVAARDSVNLLGGPNYTVLLGRRDARNASRDEANSRLPPPFFNFTQLLANFESQGLDGKDLIVLSGAHTMGYARCTTFRGRIYNDSNIDPNFADLRKQTCPMSGGDNNTAPLDVATPIRFDTQYFRGLLQFKGLLHSDQELFTGNGAAGDALVRYYSSNTEAFFADFGASMIKMGNLRPLTGANGEIRQNCRRVN</sequence>
<dbReference type="InterPro" id="IPR000823">
    <property type="entry name" value="Peroxidase_pln"/>
</dbReference>
<feature type="binding site" evidence="15">
    <location>
        <position position="78"/>
    </location>
    <ligand>
        <name>Ca(2+)</name>
        <dbReference type="ChEBI" id="CHEBI:29108"/>
        <label>1</label>
    </ligand>
</feature>
<feature type="chain" id="PRO_5028518840" description="Peroxidase" evidence="18">
    <location>
        <begin position="25"/>
        <end position="323"/>
    </location>
</feature>
<keyword evidence="6 18" id="KW-0349">Heme</keyword>
<dbReference type="CDD" id="cd00693">
    <property type="entry name" value="secretory_peroxidase"/>
    <property type="match status" value="1"/>
</dbReference>
<dbReference type="RefSeq" id="XP_022730941.1">
    <property type="nucleotide sequence ID" value="XM_022875206.1"/>
</dbReference>
<evidence type="ECO:0000256" key="4">
    <source>
        <dbReference type="ARBA" id="ARBA00012313"/>
    </source>
</evidence>
<dbReference type="SUPFAM" id="SSF48113">
    <property type="entry name" value="Heme-dependent peroxidases"/>
    <property type="match status" value="1"/>
</dbReference>
<dbReference type="GO" id="GO:0005576">
    <property type="term" value="C:extracellular region"/>
    <property type="evidence" value="ECO:0007669"/>
    <property type="project" value="UniProtKB-SubCell"/>
</dbReference>
<dbReference type="GO" id="GO:0140825">
    <property type="term" value="F:lactoperoxidase activity"/>
    <property type="evidence" value="ECO:0007669"/>
    <property type="project" value="UniProtKB-EC"/>
</dbReference>
<feature type="binding site" evidence="15">
    <location>
        <position position="241"/>
    </location>
    <ligand>
        <name>Ca(2+)</name>
        <dbReference type="ChEBI" id="CHEBI:29108"/>
        <label>2</label>
    </ligand>
</feature>
<comment type="catalytic activity">
    <reaction evidence="1 18">
        <text>2 a phenolic donor + H2O2 = 2 a phenolic radical donor + 2 H2O</text>
        <dbReference type="Rhea" id="RHEA:56136"/>
        <dbReference type="ChEBI" id="CHEBI:15377"/>
        <dbReference type="ChEBI" id="CHEBI:16240"/>
        <dbReference type="ChEBI" id="CHEBI:139520"/>
        <dbReference type="ChEBI" id="CHEBI:139521"/>
        <dbReference type="EC" id="1.11.1.7"/>
    </reaction>
</comment>
<dbReference type="OrthoDB" id="2113341at2759"/>
<evidence type="ECO:0000256" key="16">
    <source>
        <dbReference type="PIRSR" id="PIRSR600823-4"/>
    </source>
</evidence>
<feature type="disulfide bond" evidence="17">
    <location>
        <begin position="124"/>
        <end position="319"/>
    </location>
</feature>
<feature type="signal peptide" evidence="18">
    <location>
        <begin position="1"/>
        <end position="24"/>
    </location>
</feature>
<keyword evidence="18" id="KW-0376">Hydrogen peroxide</keyword>
<proteinExistence type="inferred from homology"/>
<feature type="binding site" evidence="15">
    <location>
        <position position="69"/>
    </location>
    <ligand>
        <name>Ca(2+)</name>
        <dbReference type="ChEBI" id="CHEBI:29108"/>
        <label>1</label>
    </ligand>
</feature>
<dbReference type="InterPro" id="IPR033905">
    <property type="entry name" value="Secretory_peroxidase"/>
</dbReference>
<keyword evidence="7 15" id="KW-0479">Metal-binding</keyword>
<comment type="function">
    <text evidence="2">Removal of H(2)O(2), oxidation of toxic reductants, biosynthesis and degradation of lignin, suberization, auxin catabolism, response to environmental stresses such as wounding, pathogen attack and oxidative stress. These functions might be dependent on each isozyme/isoform in each plant tissue.</text>
</comment>
<dbReference type="PANTHER" id="PTHR31388:SF123">
    <property type="entry name" value="PEROXIDASE RIP1"/>
    <property type="match status" value="1"/>
</dbReference>
<dbReference type="GO" id="GO:0006979">
    <property type="term" value="P:response to oxidative stress"/>
    <property type="evidence" value="ECO:0007669"/>
    <property type="project" value="UniProtKB-UniRule"/>
</dbReference>
<dbReference type="GeneID" id="111285653"/>
<dbReference type="PANTHER" id="PTHR31388">
    <property type="entry name" value="PEROXIDASE 72-RELATED"/>
    <property type="match status" value="1"/>
</dbReference>
<keyword evidence="5 18" id="KW-0575">Peroxidase</keyword>
<keyword evidence="18" id="KW-0732">Signal</keyword>
<dbReference type="GO" id="GO:0042744">
    <property type="term" value="P:hydrogen peroxide catabolic process"/>
    <property type="evidence" value="ECO:0007669"/>
    <property type="project" value="UniProtKB-KW"/>
</dbReference>
<feature type="binding site" evidence="15">
    <location>
        <position position="249"/>
    </location>
    <ligand>
        <name>Ca(2+)</name>
        <dbReference type="ChEBI" id="CHEBI:29108"/>
        <label>2</label>
    </ligand>
</feature>
<dbReference type="GO" id="GO:0046872">
    <property type="term" value="F:metal ion binding"/>
    <property type="evidence" value="ECO:0007669"/>
    <property type="project" value="UniProtKB-UniRule"/>
</dbReference>
<evidence type="ECO:0000256" key="10">
    <source>
        <dbReference type="ARBA" id="ARBA00023004"/>
    </source>
</evidence>
<evidence type="ECO:0000256" key="11">
    <source>
        <dbReference type="ARBA" id="ARBA00023157"/>
    </source>
</evidence>
<evidence type="ECO:0000256" key="17">
    <source>
        <dbReference type="PIRSR" id="PIRSR600823-5"/>
    </source>
</evidence>
<dbReference type="InterPro" id="IPR002016">
    <property type="entry name" value="Haem_peroxidase"/>
</dbReference>
<keyword evidence="9 18" id="KW-0560">Oxidoreductase</keyword>
<keyword evidence="18" id="KW-0964">Secreted</keyword>
<feature type="binding site" evidence="15">
    <location>
        <position position="74"/>
    </location>
    <ligand>
        <name>Ca(2+)</name>
        <dbReference type="ChEBI" id="CHEBI:29108"/>
        <label>1</label>
    </ligand>
</feature>
<dbReference type="GO" id="GO:0020037">
    <property type="term" value="F:heme binding"/>
    <property type="evidence" value="ECO:0007669"/>
    <property type="project" value="UniProtKB-UniRule"/>
</dbReference>
<evidence type="ECO:0000256" key="8">
    <source>
        <dbReference type="ARBA" id="ARBA00022837"/>
    </source>
</evidence>
<dbReference type="PROSITE" id="PS00435">
    <property type="entry name" value="PEROXIDASE_1"/>
    <property type="match status" value="1"/>
</dbReference>
<comment type="similarity">
    <text evidence="18">Belongs to the peroxidase family. Classical plant (class III) peroxidase subfamily.</text>
</comment>
<dbReference type="InterPro" id="IPR019793">
    <property type="entry name" value="Peroxidases_heam-ligand_BS"/>
</dbReference>
<evidence type="ECO:0000256" key="13">
    <source>
        <dbReference type="PIRSR" id="PIRSR600823-1"/>
    </source>
</evidence>
<feature type="disulfide bond" evidence="17">
    <location>
        <begin position="37"/>
        <end position="117"/>
    </location>
</feature>